<sequence length="472" mass="48132">MALELPPELGTVLNLLGLDWPQANEDEVNRLADELRRLASTLDSVQMNADKALTVLKEVYHGASADKLAEFWGTVSKYSGMVVEACGATAAALNAAALVIEGCKGATVTQLVATQGEMAAASATGPWSSAAVVAAGRQIVSSILEEAVSALGHALAQPVADLVETVVKEVTGQGAGSSNSPGFGVDLDQLASCALELRGHADDIDSQGSSFRRIVDGLDVGQPQDAFGRLVVAAAEQIATIVGEEVLKRLLGSFRGTADGMNQVARNLTENEDAHTRQLHGILTGQNSPSTLRSLQLAGGVGDVTAGTPQHAGLAVGDGPRPGLDHAGIGTGGSEALAGAAGFLARSDAKTSRASGLLAPDQPTAGAEHTGTSPRQAPAAGPRPAFAPPVTGQVPPRGDSGLVGGHQGTEPSSPGRQPATQAPGMVNAVPYGRVGGTRHRSQEFAGQIREAAAAQQRSTLRTRQDDPAEEPR</sequence>
<feature type="region of interest" description="Disordered" evidence="1">
    <location>
        <begin position="353"/>
        <end position="472"/>
    </location>
</feature>
<evidence type="ECO:0000313" key="4">
    <source>
        <dbReference type="Proteomes" id="UP001500305"/>
    </source>
</evidence>
<name>A0ABN3EJE1_9ACTN</name>
<feature type="region of interest" description="Disordered" evidence="1">
    <location>
        <begin position="309"/>
        <end position="330"/>
    </location>
</feature>
<dbReference type="RefSeq" id="WP_344638773.1">
    <property type="nucleotide sequence ID" value="NZ_BAAATR010000025.1"/>
</dbReference>
<feature type="compositionally biased region" description="Basic and acidic residues" evidence="1">
    <location>
        <begin position="462"/>
        <end position="472"/>
    </location>
</feature>
<reference evidence="3 4" key="1">
    <citation type="journal article" date="2019" name="Int. J. Syst. Evol. Microbiol.">
        <title>The Global Catalogue of Microorganisms (GCM) 10K type strain sequencing project: providing services to taxonomists for standard genome sequencing and annotation.</title>
        <authorList>
            <consortium name="The Broad Institute Genomics Platform"/>
            <consortium name="The Broad Institute Genome Sequencing Center for Infectious Disease"/>
            <person name="Wu L."/>
            <person name="Ma J."/>
        </authorList>
    </citation>
    <scope>NUCLEOTIDE SEQUENCE [LARGE SCALE GENOMIC DNA]</scope>
    <source>
        <strain evidence="3 4">JCM 7356</strain>
    </source>
</reference>
<proteinExistence type="predicted"/>
<comment type="caution">
    <text evidence="3">The sequence shown here is derived from an EMBL/GenBank/DDBJ whole genome shotgun (WGS) entry which is preliminary data.</text>
</comment>
<accession>A0ABN3EJE1</accession>
<dbReference type="EMBL" id="BAAATR010000025">
    <property type="protein sequence ID" value="GAA2260116.1"/>
    <property type="molecule type" value="Genomic_DNA"/>
</dbReference>
<organism evidence="3 4">
    <name type="scientific">Kitasatospora cystarginea</name>
    <dbReference type="NCBI Taxonomy" id="58350"/>
    <lineage>
        <taxon>Bacteria</taxon>
        <taxon>Bacillati</taxon>
        <taxon>Actinomycetota</taxon>
        <taxon>Actinomycetes</taxon>
        <taxon>Kitasatosporales</taxon>
        <taxon>Streptomycetaceae</taxon>
        <taxon>Kitasatospora</taxon>
    </lineage>
</organism>
<gene>
    <name evidence="3" type="ORF">GCM10010430_50220</name>
</gene>
<keyword evidence="4" id="KW-1185">Reference proteome</keyword>
<dbReference type="InterPro" id="IPR057746">
    <property type="entry name" value="CpnT-like_N"/>
</dbReference>
<dbReference type="Pfam" id="PF25547">
    <property type="entry name" value="WXG100_2"/>
    <property type="match status" value="1"/>
</dbReference>
<dbReference type="Proteomes" id="UP001500305">
    <property type="component" value="Unassembled WGS sequence"/>
</dbReference>
<evidence type="ECO:0000259" key="2">
    <source>
        <dbReference type="Pfam" id="PF25547"/>
    </source>
</evidence>
<feature type="domain" description="Outer membrane channel protein CpnT-like N-terminal" evidence="2">
    <location>
        <begin position="12"/>
        <end position="141"/>
    </location>
</feature>
<protein>
    <recommendedName>
        <fullName evidence="2">Outer membrane channel protein CpnT-like N-terminal domain-containing protein</fullName>
    </recommendedName>
</protein>
<evidence type="ECO:0000256" key="1">
    <source>
        <dbReference type="SAM" id="MobiDB-lite"/>
    </source>
</evidence>
<feature type="compositionally biased region" description="Polar residues" evidence="1">
    <location>
        <begin position="409"/>
        <end position="420"/>
    </location>
</feature>
<evidence type="ECO:0000313" key="3">
    <source>
        <dbReference type="EMBL" id="GAA2260116.1"/>
    </source>
</evidence>